<gene>
    <name evidence="3" type="ORF">L6773_03695</name>
</gene>
<name>A0ABS9K9Y4_9BACT</name>
<proteinExistence type="predicted"/>
<dbReference type="InterPro" id="IPR011990">
    <property type="entry name" value="TPR-like_helical_dom_sf"/>
</dbReference>
<evidence type="ECO:0000256" key="2">
    <source>
        <dbReference type="SAM" id="SignalP"/>
    </source>
</evidence>
<dbReference type="Proteomes" id="UP001165366">
    <property type="component" value="Unassembled WGS sequence"/>
</dbReference>
<keyword evidence="4" id="KW-1185">Reference proteome</keyword>
<dbReference type="SUPFAM" id="SSF48452">
    <property type="entry name" value="TPR-like"/>
    <property type="match status" value="1"/>
</dbReference>
<comment type="caution">
    <text evidence="3">The sequence shown here is derived from an EMBL/GenBank/DDBJ whole genome shotgun (WGS) entry which is preliminary data.</text>
</comment>
<reference evidence="3" key="1">
    <citation type="submission" date="2022-01" db="EMBL/GenBank/DDBJ databases">
        <authorList>
            <person name="Wang Y."/>
        </authorList>
    </citation>
    <scope>NUCLEOTIDE SEQUENCE</scope>
    <source>
        <strain evidence="3">WB101</strain>
    </source>
</reference>
<dbReference type="EMBL" id="JAKLWS010000003">
    <property type="protein sequence ID" value="MCG2587656.1"/>
    <property type="molecule type" value="Genomic_DNA"/>
</dbReference>
<evidence type="ECO:0000313" key="4">
    <source>
        <dbReference type="Proteomes" id="UP001165366"/>
    </source>
</evidence>
<evidence type="ECO:0008006" key="5">
    <source>
        <dbReference type="Google" id="ProtNLM"/>
    </source>
</evidence>
<dbReference type="Gene3D" id="1.25.40.10">
    <property type="entry name" value="Tetratricopeptide repeat domain"/>
    <property type="match status" value="2"/>
</dbReference>
<keyword evidence="1" id="KW-0175">Coiled coil</keyword>
<evidence type="ECO:0000256" key="1">
    <source>
        <dbReference type="SAM" id="Coils"/>
    </source>
</evidence>
<organism evidence="3 4">
    <name type="scientific">Rhodohalobacter sulfatireducens</name>
    <dbReference type="NCBI Taxonomy" id="2911366"/>
    <lineage>
        <taxon>Bacteria</taxon>
        <taxon>Pseudomonadati</taxon>
        <taxon>Balneolota</taxon>
        <taxon>Balneolia</taxon>
        <taxon>Balneolales</taxon>
        <taxon>Balneolaceae</taxon>
        <taxon>Rhodohalobacter</taxon>
    </lineage>
</organism>
<feature type="signal peptide" evidence="2">
    <location>
        <begin position="1"/>
        <end position="20"/>
    </location>
</feature>
<reference evidence="3" key="2">
    <citation type="submission" date="2024-05" db="EMBL/GenBank/DDBJ databases">
        <title>Rhodohalobacter halophilus gen. nov., sp. nov., a moderately halophilic member of the family Balneolaceae.</title>
        <authorList>
            <person name="Xia J."/>
        </authorList>
    </citation>
    <scope>NUCLEOTIDE SEQUENCE</scope>
    <source>
        <strain evidence="3">WB101</strain>
    </source>
</reference>
<accession>A0ABS9K9Y4</accession>
<feature type="chain" id="PRO_5046348670" description="Tetratricopeptide repeat protein" evidence="2">
    <location>
        <begin position="21"/>
        <end position="438"/>
    </location>
</feature>
<sequence length="438" mass="50704">MKKYIVALALLFTLSSQAFAQTEPPYGMNELQAYSIFYENFRTGSYDMARQYGRWIIENKPRSIEGNPQFNLSRQFERMITVYTELSKQATDPSISSAYIDTALTIYADAFETFSEEEIDYYQWHLNRGRFYQENQESIENGLSKAYEDYERAYELNPEKLSQAADGYYIQVLLSSYVNNEERDKALEMIETVKPYASPALTQNMNQVQNDLFSDPEERVGFLESRLEDNPEDTEVMAELVDLYEDTGRRDQAIELARELYEMEQSFSSARRLADFAVADGRSQDAINYLNEAFELTDDTDAKKNIKLEIAEIYQNNDNLRAARRSAREAISLDNDWGQPYVRMAQIYAAAVSSCTSGRQIEREDRPVYWLVLDYLDRARSVDSSTASTVNRLYSTYEPVMPTSEDKFFAGWESGDTFEIDSSLRECYGWIDETTTVR</sequence>
<evidence type="ECO:0000313" key="3">
    <source>
        <dbReference type="EMBL" id="MCG2587656.1"/>
    </source>
</evidence>
<dbReference type="RefSeq" id="WP_237852499.1">
    <property type="nucleotide sequence ID" value="NZ_JAKLWS010000003.1"/>
</dbReference>
<feature type="coiled-coil region" evidence="1">
    <location>
        <begin position="303"/>
        <end position="330"/>
    </location>
</feature>
<protein>
    <recommendedName>
        <fullName evidence="5">Tetratricopeptide repeat protein</fullName>
    </recommendedName>
</protein>
<dbReference type="SUPFAM" id="SSF81901">
    <property type="entry name" value="HCP-like"/>
    <property type="match status" value="1"/>
</dbReference>
<keyword evidence="2" id="KW-0732">Signal</keyword>